<evidence type="ECO:0000313" key="2">
    <source>
        <dbReference type="Proteomes" id="UP000246464"/>
    </source>
</evidence>
<accession>A0A2U9CBD3</accession>
<dbReference type="Proteomes" id="UP000246464">
    <property type="component" value="Chromosome 14"/>
</dbReference>
<dbReference type="AlphaFoldDB" id="A0A2U9CBD3"/>
<gene>
    <name evidence="1" type="ORF">SMAX5B_018653</name>
</gene>
<proteinExistence type="predicted"/>
<evidence type="ECO:0000313" key="1">
    <source>
        <dbReference type="EMBL" id="AWP12959.1"/>
    </source>
</evidence>
<protein>
    <submittedName>
        <fullName evidence="1">Uncharacterized protein</fullName>
    </submittedName>
</protein>
<reference evidence="1 2" key="1">
    <citation type="submission" date="2017-12" db="EMBL/GenBank/DDBJ databases">
        <title>Integrating genomic resources of turbot (Scophthalmus maximus) in depth evaluation of genetic and physical mapping variation across individuals.</title>
        <authorList>
            <person name="Martinez P."/>
        </authorList>
    </citation>
    <scope>NUCLEOTIDE SEQUENCE [LARGE SCALE GENOMIC DNA]</scope>
</reference>
<organism evidence="1 2">
    <name type="scientific">Scophthalmus maximus</name>
    <name type="common">Turbot</name>
    <name type="synonym">Psetta maxima</name>
    <dbReference type="NCBI Taxonomy" id="52904"/>
    <lineage>
        <taxon>Eukaryota</taxon>
        <taxon>Metazoa</taxon>
        <taxon>Chordata</taxon>
        <taxon>Craniata</taxon>
        <taxon>Vertebrata</taxon>
        <taxon>Euteleostomi</taxon>
        <taxon>Actinopterygii</taxon>
        <taxon>Neopterygii</taxon>
        <taxon>Teleostei</taxon>
        <taxon>Neoteleostei</taxon>
        <taxon>Acanthomorphata</taxon>
        <taxon>Carangaria</taxon>
        <taxon>Pleuronectiformes</taxon>
        <taxon>Pleuronectoidei</taxon>
        <taxon>Scophthalmidae</taxon>
        <taxon>Scophthalmus</taxon>
    </lineage>
</organism>
<name>A0A2U9CBD3_SCOMX</name>
<keyword evidence="2" id="KW-1185">Reference proteome</keyword>
<dbReference type="EMBL" id="CP026256">
    <property type="protein sequence ID" value="AWP12959.1"/>
    <property type="molecule type" value="Genomic_DNA"/>
</dbReference>
<sequence>MPAWRSSGKLHLLRLSSGSRGVQLEVQEVLLKENFLEPRREWCGPLALQPCQESCDFSPERTKGASGEPPHDVEQRELMLTVAEDVRGKEQKFLRVLIKPIDGVAGVMTSSEKERASSPVIKQYSAANVGS</sequence>